<dbReference type="FunFam" id="2.30.30.100:FF:000002">
    <property type="entry name" value="Small nuclear ribonucleoprotein Sm D3"/>
    <property type="match status" value="1"/>
</dbReference>
<gene>
    <name evidence="11" type="primary">SMD3</name>
    <name evidence="11" type="ORF">OC846_000185</name>
</gene>
<evidence type="ECO:0000313" key="12">
    <source>
        <dbReference type="Proteomes" id="UP001176517"/>
    </source>
</evidence>
<accession>A0AAN6GW69</accession>
<keyword evidence="5 9" id="KW-0507">mRNA processing</keyword>
<evidence type="ECO:0000256" key="9">
    <source>
        <dbReference type="RuleBase" id="RU365050"/>
    </source>
</evidence>
<evidence type="ECO:0000259" key="10">
    <source>
        <dbReference type="PROSITE" id="PS52002"/>
    </source>
</evidence>
<evidence type="ECO:0000256" key="6">
    <source>
        <dbReference type="ARBA" id="ARBA00023187"/>
    </source>
</evidence>
<dbReference type="InterPro" id="IPR001163">
    <property type="entry name" value="Sm_dom_euk/arc"/>
</dbReference>
<keyword evidence="7 9" id="KW-0539">Nucleus</keyword>
<keyword evidence="6 9" id="KW-0508">mRNA splicing</keyword>
<evidence type="ECO:0000256" key="1">
    <source>
        <dbReference type="ARBA" id="ARBA00004123"/>
    </source>
</evidence>
<keyword evidence="12" id="KW-1185">Reference proteome</keyword>
<dbReference type="Pfam" id="PF01423">
    <property type="entry name" value="LSM"/>
    <property type="match status" value="1"/>
</dbReference>
<feature type="domain" description="Sm" evidence="10">
    <location>
        <begin position="5"/>
        <end position="77"/>
    </location>
</feature>
<dbReference type="InterPro" id="IPR047575">
    <property type="entry name" value="Sm"/>
</dbReference>
<evidence type="ECO:0000256" key="8">
    <source>
        <dbReference type="ARBA" id="ARBA00023274"/>
    </source>
</evidence>
<evidence type="ECO:0000256" key="5">
    <source>
        <dbReference type="ARBA" id="ARBA00022664"/>
    </source>
</evidence>
<dbReference type="PANTHER" id="PTHR23338">
    <property type="entry name" value="SMALL NUCLEAR RIBONUCLEOPROTEIN SM"/>
    <property type="match status" value="1"/>
</dbReference>
<comment type="caution">
    <text evidence="11">The sequence shown here is derived from an EMBL/GenBank/DDBJ whole genome shotgun (WGS) entry which is preliminary data.</text>
</comment>
<dbReference type="InterPro" id="IPR034099">
    <property type="entry name" value="SmD3"/>
</dbReference>
<dbReference type="GO" id="GO:0005685">
    <property type="term" value="C:U1 snRNP"/>
    <property type="evidence" value="ECO:0007669"/>
    <property type="project" value="UniProtKB-ARBA"/>
</dbReference>
<protein>
    <recommendedName>
        <fullName evidence="9">Small nuclear ribonucleoprotein Sm D3</fullName>
        <shortName evidence="9">Sm-D3</shortName>
    </recommendedName>
    <alternativeName>
        <fullName evidence="9">snRNP core protein D3</fullName>
    </alternativeName>
</protein>
<evidence type="ECO:0000313" key="11">
    <source>
        <dbReference type="EMBL" id="KAK0557890.1"/>
    </source>
</evidence>
<evidence type="ECO:0000256" key="4">
    <source>
        <dbReference type="ARBA" id="ARBA00022490"/>
    </source>
</evidence>
<evidence type="ECO:0000256" key="2">
    <source>
        <dbReference type="ARBA" id="ARBA00004514"/>
    </source>
</evidence>
<dbReference type="GO" id="GO:0000387">
    <property type="term" value="P:spliceosomal snRNP assembly"/>
    <property type="evidence" value="ECO:0007669"/>
    <property type="project" value="UniProtKB-UniRule"/>
</dbReference>
<reference evidence="11" key="1">
    <citation type="journal article" date="2023" name="PhytoFront">
        <title>Draft Genome Resources of Seven Strains of Tilletia horrida, Causal Agent of Kernel Smut of Rice.</title>
        <authorList>
            <person name="Khanal S."/>
            <person name="Antony Babu S."/>
            <person name="Zhou X.G."/>
        </authorList>
    </citation>
    <scope>NUCLEOTIDE SEQUENCE</scope>
    <source>
        <strain evidence="11">TX6</strain>
    </source>
</reference>
<dbReference type="Gene3D" id="2.30.30.100">
    <property type="match status" value="1"/>
</dbReference>
<evidence type="ECO:0000256" key="3">
    <source>
        <dbReference type="ARBA" id="ARBA00008146"/>
    </source>
</evidence>
<dbReference type="InterPro" id="IPR027141">
    <property type="entry name" value="LSm4/Sm_D1/D3"/>
</dbReference>
<evidence type="ECO:0000256" key="7">
    <source>
        <dbReference type="ARBA" id="ARBA00023242"/>
    </source>
</evidence>
<dbReference type="EMBL" id="JAPDMZ010000002">
    <property type="protein sequence ID" value="KAK0557890.1"/>
    <property type="molecule type" value="Genomic_DNA"/>
</dbReference>
<dbReference type="SUPFAM" id="SSF50182">
    <property type="entry name" value="Sm-like ribonucleoproteins"/>
    <property type="match status" value="1"/>
</dbReference>
<dbReference type="PROSITE" id="PS52002">
    <property type="entry name" value="SM"/>
    <property type="match status" value="1"/>
</dbReference>
<dbReference type="GO" id="GO:0003723">
    <property type="term" value="F:RNA binding"/>
    <property type="evidence" value="ECO:0007669"/>
    <property type="project" value="InterPro"/>
</dbReference>
<dbReference type="InterPro" id="IPR010920">
    <property type="entry name" value="LSM_dom_sf"/>
</dbReference>
<keyword evidence="8 9" id="KW-0687">Ribonucleoprotein</keyword>
<sequence length="118" mass="12984">MSIGIPVKLLHEALGHIITVELKGGQTYRGKLFDAEDNLNVSMKEVQATARDGKQSQLDSVYIRGSMIRFIIVPDMLQQAPMFKRVGPNAMKGRGIGSARGRATIMRGVFLVVDSRQV</sequence>
<dbReference type="GO" id="GO:0005681">
    <property type="term" value="C:spliceosomal complex"/>
    <property type="evidence" value="ECO:0007669"/>
    <property type="project" value="InterPro"/>
</dbReference>
<comment type="similarity">
    <text evidence="3 9">Belongs to the snRNP core protein family.</text>
</comment>
<dbReference type="AlphaFoldDB" id="A0AAN6GW69"/>
<dbReference type="SMART" id="SM00651">
    <property type="entry name" value="Sm"/>
    <property type="match status" value="1"/>
</dbReference>
<dbReference type="Proteomes" id="UP001176517">
    <property type="component" value="Unassembled WGS sequence"/>
</dbReference>
<keyword evidence="4" id="KW-0963">Cytoplasm</keyword>
<name>A0AAN6GW69_9BASI</name>
<proteinExistence type="inferred from homology"/>
<dbReference type="CDD" id="cd01721">
    <property type="entry name" value="Sm_D3"/>
    <property type="match status" value="1"/>
</dbReference>
<organism evidence="11 12">
    <name type="scientific">Tilletia horrida</name>
    <dbReference type="NCBI Taxonomy" id="155126"/>
    <lineage>
        <taxon>Eukaryota</taxon>
        <taxon>Fungi</taxon>
        <taxon>Dikarya</taxon>
        <taxon>Basidiomycota</taxon>
        <taxon>Ustilaginomycotina</taxon>
        <taxon>Exobasidiomycetes</taxon>
        <taxon>Tilletiales</taxon>
        <taxon>Tilletiaceae</taxon>
        <taxon>Tilletia</taxon>
    </lineage>
</organism>
<comment type="subcellular location">
    <subcellularLocation>
        <location evidence="2">Cytoplasm</location>
        <location evidence="2">Cytosol</location>
    </subcellularLocation>
    <subcellularLocation>
        <location evidence="1 9">Nucleus</location>
    </subcellularLocation>
</comment>
<dbReference type="GO" id="GO:0005829">
    <property type="term" value="C:cytosol"/>
    <property type="evidence" value="ECO:0007669"/>
    <property type="project" value="UniProtKB-SubCell"/>
</dbReference>